<dbReference type="PANTHER" id="PTHR42878:SF15">
    <property type="entry name" value="BACTERIOPHYTOCHROME"/>
    <property type="match status" value="1"/>
</dbReference>
<dbReference type="Pfam" id="PF00072">
    <property type="entry name" value="Response_reg"/>
    <property type="match status" value="1"/>
</dbReference>
<keyword evidence="4" id="KW-0808">Transferase</keyword>
<dbReference type="PRINTS" id="PR00344">
    <property type="entry name" value="BCTRLSENSOR"/>
</dbReference>
<dbReference type="GO" id="GO:0000156">
    <property type="term" value="F:phosphorelay response regulator activity"/>
    <property type="evidence" value="ECO:0007669"/>
    <property type="project" value="TreeGrafter"/>
</dbReference>
<keyword evidence="11" id="KW-1185">Reference proteome</keyword>
<dbReference type="InterPro" id="IPR003594">
    <property type="entry name" value="HATPase_dom"/>
</dbReference>
<dbReference type="SUPFAM" id="SSF47384">
    <property type="entry name" value="Homodimeric domain of signal transducing histidine kinase"/>
    <property type="match status" value="1"/>
</dbReference>
<feature type="coiled-coil region" evidence="7">
    <location>
        <begin position="128"/>
        <end position="183"/>
    </location>
</feature>
<dbReference type="GO" id="GO:0000155">
    <property type="term" value="F:phosphorelay sensor kinase activity"/>
    <property type="evidence" value="ECO:0007669"/>
    <property type="project" value="InterPro"/>
</dbReference>
<dbReference type="Proteomes" id="UP000261284">
    <property type="component" value="Unassembled WGS sequence"/>
</dbReference>
<dbReference type="PROSITE" id="PS50110">
    <property type="entry name" value="RESPONSE_REGULATORY"/>
    <property type="match status" value="1"/>
</dbReference>
<dbReference type="Gene3D" id="3.40.50.2300">
    <property type="match status" value="1"/>
</dbReference>
<evidence type="ECO:0000259" key="9">
    <source>
        <dbReference type="PROSITE" id="PS50110"/>
    </source>
</evidence>
<dbReference type="InterPro" id="IPR003661">
    <property type="entry name" value="HisK_dim/P_dom"/>
</dbReference>
<dbReference type="InterPro" id="IPR050351">
    <property type="entry name" value="BphY/WalK/GraS-like"/>
</dbReference>
<dbReference type="SMART" id="SM00387">
    <property type="entry name" value="HATPase_c"/>
    <property type="match status" value="1"/>
</dbReference>
<dbReference type="GO" id="GO:0007234">
    <property type="term" value="P:osmosensory signaling via phosphorelay pathway"/>
    <property type="evidence" value="ECO:0007669"/>
    <property type="project" value="TreeGrafter"/>
</dbReference>
<dbReference type="Pfam" id="PF02518">
    <property type="entry name" value="HATPase_c"/>
    <property type="match status" value="1"/>
</dbReference>
<name>A0A3E1NCW8_9BACT</name>
<gene>
    <name evidence="10" type="ORF">DXN05_23480</name>
</gene>
<dbReference type="EC" id="2.7.13.3" evidence="2"/>
<sequence length="422" mass="47573">MQTKILVVDDREDNLLSIDSILAHEGYQLVKAGSGREALKILLTEIDFALILMDVKMPNLSGFETAELIYAREKLKHIPIVFITANSYDEENTYKGYQTGAVDYIYKPINPQLLRAKVGVFVDLYKKNQRLLAQERRLIAINQSLENEISERKASEEKVKVLNQQLLDNIARLESTNKELDRFAFMASHDLQEPLRKMLVFSDRLTYKYKDIIDEEAGVYISKIQHAGARMQRLIEDIRTFSKISVDNNSLVESDMNALLGEVLHDLEEKILAQHATVDIAPLPSLYVNPGLIGPLFSNLIGNALKYTREGVAPVVRIRAELAVGDLAEQHTASQFCRIYVQDNGIGFEQEYADQIFGMFKRLHPEYDGTGIGLAICKKIMEEHHGFITAIGKVNEGATFIVSFPVKAPVQQLAMSRARGSE</sequence>
<dbReference type="PROSITE" id="PS50109">
    <property type="entry name" value="HIS_KIN"/>
    <property type="match status" value="1"/>
</dbReference>
<keyword evidence="5 10" id="KW-0418">Kinase</keyword>
<dbReference type="InterPro" id="IPR036097">
    <property type="entry name" value="HisK_dim/P_sf"/>
</dbReference>
<dbReference type="EMBL" id="QTJU01000015">
    <property type="protein sequence ID" value="RFM25790.1"/>
    <property type="molecule type" value="Genomic_DNA"/>
</dbReference>
<evidence type="ECO:0000313" key="11">
    <source>
        <dbReference type="Proteomes" id="UP000261284"/>
    </source>
</evidence>
<evidence type="ECO:0000313" key="10">
    <source>
        <dbReference type="EMBL" id="RFM25790.1"/>
    </source>
</evidence>
<evidence type="ECO:0000256" key="7">
    <source>
        <dbReference type="SAM" id="Coils"/>
    </source>
</evidence>
<evidence type="ECO:0000256" key="3">
    <source>
        <dbReference type="ARBA" id="ARBA00022553"/>
    </source>
</evidence>
<dbReference type="Gene3D" id="3.30.565.10">
    <property type="entry name" value="Histidine kinase-like ATPase, C-terminal domain"/>
    <property type="match status" value="1"/>
</dbReference>
<feature type="modified residue" description="4-aspartylphosphate" evidence="6">
    <location>
        <position position="54"/>
    </location>
</feature>
<accession>A0A3E1NCW8</accession>
<comment type="catalytic activity">
    <reaction evidence="1">
        <text>ATP + protein L-histidine = ADP + protein N-phospho-L-histidine.</text>
        <dbReference type="EC" id="2.7.13.3"/>
    </reaction>
</comment>
<dbReference type="CDD" id="cd00082">
    <property type="entry name" value="HisKA"/>
    <property type="match status" value="1"/>
</dbReference>
<keyword evidence="3 6" id="KW-0597">Phosphoprotein</keyword>
<keyword evidence="7" id="KW-0175">Coiled coil</keyword>
<dbReference type="RefSeq" id="WP_116849750.1">
    <property type="nucleotide sequence ID" value="NZ_QTJU01000015.1"/>
</dbReference>
<organism evidence="10 11">
    <name type="scientific">Deminuibacter soli</name>
    <dbReference type="NCBI Taxonomy" id="2291815"/>
    <lineage>
        <taxon>Bacteria</taxon>
        <taxon>Pseudomonadati</taxon>
        <taxon>Bacteroidota</taxon>
        <taxon>Chitinophagia</taxon>
        <taxon>Chitinophagales</taxon>
        <taxon>Chitinophagaceae</taxon>
        <taxon>Deminuibacter</taxon>
    </lineage>
</organism>
<feature type="domain" description="Histidine kinase" evidence="8">
    <location>
        <begin position="186"/>
        <end position="408"/>
    </location>
</feature>
<evidence type="ECO:0000256" key="4">
    <source>
        <dbReference type="ARBA" id="ARBA00022679"/>
    </source>
</evidence>
<protein>
    <recommendedName>
        <fullName evidence="2">histidine kinase</fullName>
        <ecNumber evidence="2">2.7.13.3</ecNumber>
    </recommendedName>
</protein>
<dbReference type="SMART" id="SM00448">
    <property type="entry name" value="REC"/>
    <property type="match status" value="1"/>
</dbReference>
<dbReference type="InterPro" id="IPR011006">
    <property type="entry name" value="CheY-like_superfamily"/>
</dbReference>
<evidence type="ECO:0000259" key="8">
    <source>
        <dbReference type="PROSITE" id="PS50109"/>
    </source>
</evidence>
<dbReference type="Pfam" id="PF00512">
    <property type="entry name" value="HisKA"/>
    <property type="match status" value="1"/>
</dbReference>
<feature type="domain" description="Response regulatory" evidence="9">
    <location>
        <begin position="4"/>
        <end position="122"/>
    </location>
</feature>
<reference evidence="10 11" key="1">
    <citation type="submission" date="2018-08" db="EMBL/GenBank/DDBJ databases">
        <title>Chitinophagaceae sp. K23C18032701, a novel bacterium isolated from forest soil.</title>
        <authorList>
            <person name="Wang C."/>
        </authorList>
    </citation>
    <scope>NUCLEOTIDE SEQUENCE [LARGE SCALE GENOMIC DNA]</scope>
    <source>
        <strain evidence="10 11">K23C18032701</strain>
    </source>
</reference>
<dbReference type="SUPFAM" id="SSF55874">
    <property type="entry name" value="ATPase domain of HSP90 chaperone/DNA topoisomerase II/histidine kinase"/>
    <property type="match status" value="1"/>
</dbReference>
<dbReference type="GO" id="GO:0030295">
    <property type="term" value="F:protein kinase activator activity"/>
    <property type="evidence" value="ECO:0007669"/>
    <property type="project" value="TreeGrafter"/>
</dbReference>
<dbReference type="SUPFAM" id="SSF52172">
    <property type="entry name" value="CheY-like"/>
    <property type="match status" value="1"/>
</dbReference>
<proteinExistence type="predicted"/>
<evidence type="ECO:0000256" key="2">
    <source>
        <dbReference type="ARBA" id="ARBA00012438"/>
    </source>
</evidence>
<evidence type="ECO:0000256" key="5">
    <source>
        <dbReference type="ARBA" id="ARBA00022777"/>
    </source>
</evidence>
<dbReference type="InterPro" id="IPR004358">
    <property type="entry name" value="Sig_transdc_His_kin-like_C"/>
</dbReference>
<dbReference type="Gene3D" id="1.10.287.130">
    <property type="match status" value="1"/>
</dbReference>
<comment type="caution">
    <text evidence="10">The sequence shown here is derived from an EMBL/GenBank/DDBJ whole genome shotgun (WGS) entry which is preliminary data.</text>
</comment>
<dbReference type="InterPro" id="IPR001789">
    <property type="entry name" value="Sig_transdc_resp-reg_receiver"/>
</dbReference>
<dbReference type="AlphaFoldDB" id="A0A3E1NCW8"/>
<dbReference type="InterPro" id="IPR005467">
    <property type="entry name" value="His_kinase_dom"/>
</dbReference>
<dbReference type="OrthoDB" id="9781208at2"/>
<dbReference type="SMART" id="SM00388">
    <property type="entry name" value="HisKA"/>
    <property type="match status" value="1"/>
</dbReference>
<dbReference type="PANTHER" id="PTHR42878">
    <property type="entry name" value="TWO-COMPONENT HISTIDINE KINASE"/>
    <property type="match status" value="1"/>
</dbReference>
<dbReference type="InterPro" id="IPR036890">
    <property type="entry name" value="HATPase_C_sf"/>
</dbReference>
<evidence type="ECO:0000256" key="1">
    <source>
        <dbReference type="ARBA" id="ARBA00000085"/>
    </source>
</evidence>
<evidence type="ECO:0000256" key="6">
    <source>
        <dbReference type="PROSITE-ProRule" id="PRU00169"/>
    </source>
</evidence>